<proteinExistence type="predicted"/>
<protein>
    <submittedName>
        <fullName evidence="1">Unannotated protein</fullName>
    </submittedName>
</protein>
<evidence type="ECO:0000313" key="1">
    <source>
        <dbReference type="EMBL" id="CAB4908465.1"/>
    </source>
</evidence>
<accession>A0A6J7GUX4</accession>
<reference evidence="1" key="1">
    <citation type="submission" date="2020-05" db="EMBL/GenBank/DDBJ databases">
        <authorList>
            <person name="Chiriac C."/>
            <person name="Salcher M."/>
            <person name="Ghai R."/>
            <person name="Kavagutti S V."/>
        </authorList>
    </citation>
    <scope>NUCLEOTIDE SEQUENCE</scope>
</reference>
<sequence>MCSSDLVIDFHEQVVFYLERALNLLTQDALVKNILDADAHSIYLVGICRADASARGADLTAAQEPLGDLVKRAVIARDDVCVGTHPQAGHVDSARREGRELTKQNLEVNHDAVRDYGSDARRQDARGEQVQGVFLVTDDDCVTRIIAAVELDHVVDPARQEVGRFALTLVAPLGSHENDCWHDDSPRRCVGEAQDATCQ</sequence>
<name>A0A6J7GUX4_9ZZZZ</name>
<dbReference type="EMBL" id="CAFBMB010000136">
    <property type="protein sequence ID" value="CAB4908465.1"/>
    <property type="molecule type" value="Genomic_DNA"/>
</dbReference>
<dbReference type="AlphaFoldDB" id="A0A6J7GUX4"/>
<organism evidence="1">
    <name type="scientific">freshwater metagenome</name>
    <dbReference type="NCBI Taxonomy" id="449393"/>
    <lineage>
        <taxon>unclassified sequences</taxon>
        <taxon>metagenomes</taxon>
        <taxon>ecological metagenomes</taxon>
    </lineage>
</organism>
<gene>
    <name evidence="1" type="ORF">UFOPK3516_01339</name>
</gene>